<gene>
    <name evidence="1" type="ORF">PQ457_06615</name>
</gene>
<accession>A0ABY7U2Q1</accession>
<evidence type="ECO:0000313" key="2">
    <source>
        <dbReference type="Proteomes" id="UP001218231"/>
    </source>
</evidence>
<sequence>MAEPVSFPGANFTFRGDGEVVLDLHVFRQPRGPANVSCWRLTPEELAEINRTGCVFLTVMSGSILYPCFVGSESETRAVVADTGPVWDREASDHA</sequence>
<organism evidence="1 2">
    <name type="scientific">Novosphingobium humi</name>
    <dbReference type="NCBI Taxonomy" id="2282397"/>
    <lineage>
        <taxon>Bacteria</taxon>
        <taxon>Pseudomonadati</taxon>
        <taxon>Pseudomonadota</taxon>
        <taxon>Alphaproteobacteria</taxon>
        <taxon>Sphingomonadales</taxon>
        <taxon>Sphingomonadaceae</taxon>
        <taxon>Novosphingobium</taxon>
    </lineage>
</organism>
<protein>
    <submittedName>
        <fullName evidence="1">Uncharacterized protein</fullName>
    </submittedName>
</protein>
<keyword evidence="2" id="KW-1185">Reference proteome</keyword>
<dbReference type="EMBL" id="CP117417">
    <property type="protein sequence ID" value="WCT78629.1"/>
    <property type="molecule type" value="Genomic_DNA"/>
</dbReference>
<evidence type="ECO:0000313" key="1">
    <source>
        <dbReference type="EMBL" id="WCT78629.1"/>
    </source>
</evidence>
<proteinExistence type="predicted"/>
<reference evidence="1 2" key="1">
    <citation type="submission" date="2023-02" db="EMBL/GenBank/DDBJ databases">
        <title>Genome sequence of Novosphingobium humi KACC 19094.</title>
        <authorList>
            <person name="Kim S."/>
            <person name="Heo J."/>
            <person name="Kwon S.-W."/>
        </authorList>
    </citation>
    <scope>NUCLEOTIDE SEQUENCE [LARGE SCALE GENOMIC DNA]</scope>
    <source>
        <strain evidence="1 2">KACC 19094</strain>
    </source>
</reference>
<dbReference type="Proteomes" id="UP001218231">
    <property type="component" value="Chromosome"/>
</dbReference>
<name>A0ABY7U2Q1_9SPHN</name>
<dbReference type="RefSeq" id="WP_273618939.1">
    <property type="nucleotide sequence ID" value="NZ_CP117417.1"/>
</dbReference>